<evidence type="ECO:0000313" key="4">
    <source>
        <dbReference type="EMBL" id="VEU73064.1"/>
    </source>
</evidence>
<dbReference type="InterPro" id="IPR009063">
    <property type="entry name" value="Ig/albumin-bd_sf"/>
</dbReference>
<geneLocation type="plasmid" evidence="4 5">
    <name>2</name>
</geneLocation>
<feature type="signal peptide" evidence="3">
    <location>
        <begin position="1"/>
        <end position="31"/>
    </location>
</feature>
<feature type="coiled-coil region" evidence="1">
    <location>
        <begin position="658"/>
        <end position="692"/>
    </location>
</feature>
<proteinExistence type="predicted"/>
<feature type="chain" id="PRO_5019578556" description="ECM-binding protein homolog" evidence="3">
    <location>
        <begin position="32"/>
        <end position="1505"/>
    </location>
</feature>
<reference evidence="4 5" key="1">
    <citation type="submission" date="2019-01" db="EMBL/GenBank/DDBJ databases">
        <authorList>
            <consortium name="Pathogen Informatics"/>
        </authorList>
    </citation>
    <scope>NUCLEOTIDE SEQUENCE [LARGE SCALE GENOMIC DNA]</scope>
    <source>
        <strain evidence="4 5">NCTC10186</strain>
        <plasmid evidence="5">2</plasmid>
    </source>
</reference>
<keyword evidence="1" id="KW-0175">Coiled coil</keyword>
<keyword evidence="2" id="KW-0472">Membrane</keyword>
<evidence type="ECO:0000313" key="5">
    <source>
        <dbReference type="Proteomes" id="UP000289862"/>
    </source>
</evidence>
<keyword evidence="2" id="KW-1133">Transmembrane helix</keyword>
<gene>
    <name evidence="4" type="ORF">NCTC10186_00553</name>
</gene>
<keyword evidence="3" id="KW-0732">Signal</keyword>
<dbReference type="OrthoDB" id="389663at2"/>
<evidence type="ECO:0000256" key="3">
    <source>
        <dbReference type="SAM" id="SignalP"/>
    </source>
</evidence>
<feature type="transmembrane region" description="Helical" evidence="2">
    <location>
        <begin position="1480"/>
        <end position="1501"/>
    </location>
</feature>
<protein>
    <recommendedName>
        <fullName evidence="6">ECM-binding protein homolog</fullName>
    </recommendedName>
</protein>
<dbReference type="KEGG" id="mgal:NCTC10186_00553"/>
<keyword evidence="4" id="KW-0614">Plasmid</keyword>
<sequence length="1505" mass="172994">MNKIKTNLKLKIQKGMLATSAALLPIAVISASETSSTVKDEINAYITSQTHLSEENKTFWKNYIEELNTNNTWSESFKEFLHSKIDVADFIASLSLDNPVVTGKEYTKGLFNKIKTISNIANNDASFSQAIQKLNLFKEIASKISEIKKLNNFSSRQQLKDLNDKLLALNPFDNNETQESIEHKIYMYIEKAKAINTIANNKYVIDGVEHEGYINERNNSAQRSTIIKFIMNIPDNYEQFDRRLKTEYLRAQTVTLANSSWPNRPGEVGKFPNYSQYGTQFYLTEILRRIVTGNESQLFPAPNSTVTGEEFEKQETKLENYLTDLQAYINTLIKIFEIKSQSISNAEATKYWDTDPQGRNDYVRGSSLFDWIFLASHDMDTPHYDKKDNSEFKQRMEAYLVKVQAAAKILNNIQGPVVRDGQDFKTKLLTRVTWIDNKPLNGTTFDQKISVFNNVYDKIVEIQNNKNLPENVKKALMTQVSDLYTDNSNYTNAENLLVNVNKRVEEIMETVTKLDTLFDQNTSDDSSKYANARNLSYIKEDLNKMKELDPQNADYIKKTLTLNKKIDTLVKLDESGLAVESLNKLSEIVNNDSLFSFDDDKKKSDGTVAPEDEALSETLLEIKLANLTSQAQLMKKFDDLDSNSLSPEQKNKILEAFITDTKKTYENQNVNKEAIENNLKKYQNLYDQLSKLDSLSNLEDDKKTAIKNQTLELINNINEPDFVTKLDHEIVRVDFIKEIQENQDLVAPIQNDLVQNILIDQLVALDNNKLVKDSISNEVKNLENKMAAIALVKNSNGITDEDKQELMRQIASLPLNLDPTENDKAIQRIIQENSTDQNIINKYNLISTIRSNQNLSHDQQDKLAKELLKIPAYSENKDPLAQIDAHLANANKKLDEIAKINSNDNLSVQEKKDLIDALVNIDIFNEPDDAFKNQANQLAKLEDVNTLLDKKSQKEALRGQIAKINNLNDPNAFGNLNSVIELINQIKNNSNLNDKDKEFLLDRLTQIDINDPNYETNLNKFKNVLSKVENAGNDIAELQDLIEKVILRDQNLNPELQFDYMDSDRERQNNFNLALEAGQKLLNLESLSDYTSEYISSVLNNLKDAYNRLKDKTLKNELFDKLNNLVNQEDSYKQSAGFQNGEQIDKLAYTDAIEQAKEVLAKGKFALLSEIQDRIEAIEQAQHFLDLTAEQVLTQLNNLANLNNEEKQSYQNLMNQATTSRQRALLLQKAKQDNTEKQEAIDKVNALGELSAKQKEYFNNLIKNQNASNKDEINKLVSDAAKTNQIFVKLHENAHELKLNKYQFDNLKKELQDLANFPLDDKESLLLNLENLILFKSQLQPFLNSDAQKPYFEKLADQLKAIVFNVDQNQEYARAFEKQIQNEQQIFEFSYELANIIRENNLKEYQEFLKKDFSNLPSWFEEVKHKLQATNYFELMHKNGLNLTKDQKQQILKLHFNLAPEVINSALNNYPEDKLPKSNLWKWMLGFFLILIVPFAIFAFWNTRK</sequence>
<keyword evidence="2" id="KW-0812">Transmembrane</keyword>
<dbReference type="Gene3D" id="1.20.120.1850">
    <property type="entry name" value="Ebh helix bundles repeating unit (S and A modules)"/>
    <property type="match status" value="1"/>
</dbReference>
<organism evidence="4 5">
    <name type="scientific">Mycoplasmopsis gallopavonis</name>
    <dbReference type="NCBI Taxonomy" id="76629"/>
    <lineage>
        <taxon>Bacteria</taxon>
        <taxon>Bacillati</taxon>
        <taxon>Mycoplasmatota</taxon>
        <taxon>Mycoplasmoidales</taxon>
        <taxon>Metamycoplasmataceae</taxon>
        <taxon>Mycoplasmopsis</taxon>
    </lineage>
</organism>
<evidence type="ECO:0000256" key="1">
    <source>
        <dbReference type="SAM" id="Coils"/>
    </source>
</evidence>
<name>A0A449AZZ6_9BACT</name>
<evidence type="ECO:0000256" key="2">
    <source>
        <dbReference type="SAM" id="Phobius"/>
    </source>
</evidence>
<dbReference type="SUPFAM" id="SSF46997">
    <property type="entry name" value="Bacterial immunoglobulin/albumin-binding domains"/>
    <property type="match status" value="1"/>
</dbReference>
<evidence type="ECO:0008006" key="6">
    <source>
        <dbReference type="Google" id="ProtNLM"/>
    </source>
</evidence>
<dbReference type="Proteomes" id="UP000289862">
    <property type="component" value="Plasmid 2"/>
</dbReference>
<dbReference type="RefSeq" id="WP_119572072.1">
    <property type="nucleotide sequence ID" value="NZ_LR215032.1"/>
</dbReference>
<feature type="coiled-coil region" evidence="1">
    <location>
        <begin position="1196"/>
        <end position="1247"/>
    </location>
</feature>
<dbReference type="EMBL" id="LR215032">
    <property type="protein sequence ID" value="VEU73064.1"/>
    <property type="molecule type" value="Genomic_DNA"/>
</dbReference>
<keyword evidence="5" id="KW-1185">Reference proteome</keyword>
<accession>A0A449AZZ6</accession>